<accession>A0A9J6GA14</accession>
<dbReference type="Proteomes" id="UP000821853">
    <property type="component" value="Chromosome 3"/>
</dbReference>
<protein>
    <submittedName>
        <fullName evidence="2">Uncharacterized protein</fullName>
    </submittedName>
</protein>
<keyword evidence="3" id="KW-1185">Reference proteome</keyword>
<comment type="caution">
    <text evidence="2">The sequence shown here is derived from an EMBL/GenBank/DDBJ whole genome shotgun (WGS) entry which is preliminary data.</text>
</comment>
<name>A0A9J6GA14_HAELO</name>
<organism evidence="2 3">
    <name type="scientific">Haemaphysalis longicornis</name>
    <name type="common">Bush tick</name>
    <dbReference type="NCBI Taxonomy" id="44386"/>
    <lineage>
        <taxon>Eukaryota</taxon>
        <taxon>Metazoa</taxon>
        <taxon>Ecdysozoa</taxon>
        <taxon>Arthropoda</taxon>
        <taxon>Chelicerata</taxon>
        <taxon>Arachnida</taxon>
        <taxon>Acari</taxon>
        <taxon>Parasitiformes</taxon>
        <taxon>Ixodida</taxon>
        <taxon>Ixodoidea</taxon>
        <taxon>Ixodidae</taxon>
        <taxon>Haemaphysalinae</taxon>
        <taxon>Haemaphysalis</taxon>
    </lineage>
</organism>
<evidence type="ECO:0000313" key="3">
    <source>
        <dbReference type="Proteomes" id="UP000821853"/>
    </source>
</evidence>
<evidence type="ECO:0000256" key="1">
    <source>
        <dbReference type="SAM" id="MobiDB-lite"/>
    </source>
</evidence>
<reference evidence="2 3" key="1">
    <citation type="journal article" date="2020" name="Cell">
        <title>Large-Scale Comparative Analyses of Tick Genomes Elucidate Their Genetic Diversity and Vector Capacities.</title>
        <authorList>
            <consortium name="Tick Genome and Microbiome Consortium (TIGMIC)"/>
            <person name="Jia N."/>
            <person name="Wang J."/>
            <person name="Shi W."/>
            <person name="Du L."/>
            <person name="Sun Y."/>
            <person name="Zhan W."/>
            <person name="Jiang J.F."/>
            <person name="Wang Q."/>
            <person name="Zhang B."/>
            <person name="Ji P."/>
            <person name="Bell-Sakyi L."/>
            <person name="Cui X.M."/>
            <person name="Yuan T.T."/>
            <person name="Jiang B.G."/>
            <person name="Yang W.F."/>
            <person name="Lam T.T."/>
            <person name="Chang Q.C."/>
            <person name="Ding S.J."/>
            <person name="Wang X.J."/>
            <person name="Zhu J.G."/>
            <person name="Ruan X.D."/>
            <person name="Zhao L."/>
            <person name="Wei J.T."/>
            <person name="Ye R.Z."/>
            <person name="Que T.C."/>
            <person name="Du C.H."/>
            <person name="Zhou Y.H."/>
            <person name="Cheng J.X."/>
            <person name="Dai P.F."/>
            <person name="Guo W.B."/>
            <person name="Han X.H."/>
            <person name="Huang E.J."/>
            <person name="Li L.F."/>
            <person name="Wei W."/>
            <person name="Gao Y.C."/>
            <person name="Liu J.Z."/>
            <person name="Shao H.Z."/>
            <person name="Wang X."/>
            <person name="Wang C.C."/>
            <person name="Yang T.C."/>
            <person name="Huo Q.B."/>
            <person name="Li W."/>
            <person name="Chen H.Y."/>
            <person name="Chen S.E."/>
            <person name="Zhou L.G."/>
            <person name="Ni X.B."/>
            <person name="Tian J.H."/>
            <person name="Sheng Y."/>
            <person name="Liu T."/>
            <person name="Pan Y.S."/>
            <person name="Xia L.Y."/>
            <person name="Li J."/>
            <person name="Zhao F."/>
            <person name="Cao W.C."/>
        </authorList>
    </citation>
    <scope>NUCLEOTIDE SEQUENCE [LARGE SCALE GENOMIC DNA]</scope>
    <source>
        <strain evidence="2">HaeL-2018</strain>
    </source>
</reference>
<proteinExistence type="predicted"/>
<dbReference type="VEuPathDB" id="VectorBase:HLOH_063734"/>
<dbReference type="AlphaFoldDB" id="A0A9J6GA14"/>
<dbReference type="EMBL" id="JABSTR010000005">
    <property type="protein sequence ID" value="KAH9371196.1"/>
    <property type="molecule type" value="Genomic_DNA"/>
</dbReference>
<gene>
    <name evidence="2" type="ORF">HPB48_006074</name>
</gene>
<evidence type="ECO:0000313" key="2">
    <source>
        <dbReference type="EMBL" id="KAH9371196.1"/>
    </source>
</evidence>
<feature type="region of interest" description="Disordered" evidence="1">
    <location>
        <begin position="89"/>
        <end position="110"/>
    </location>
</feature>
<sequence>MNRDAILTAQTRKTAVGSQGPFSLERASAFFGSGWPGSGTSVCLFCNGSYIAERNSRAFLVLIQLPTRSPSWHGYEKLPVVNKSHRELQAAKTQPYAHGGSEPSGEQHGAVSAPLLWQRVLATLPDGGRRHELCQRVAPP</sequence>